<organism evidence="1">
    <name type="scientific">Rhizophora mucronata</name>
    <name type="common">Asiatic mangrove</name>
    <dbReference type="NCBI Taxonomy" id="61149"/>
    <lineage>
        <taxon>Eukaryota</taxon>
        <taxon>Viridiplantae</taxon>
        <taxon>Streptophyta</taxon>
        <taxon>Embryophyta</taxon>
        <taxon>Tracheophyta</taxon>
        <taxon>Spermatophyta</taxon>
        <taxon>Magnoliopsida</taxon>
        <taxon>eudicotyledons</taxon>
        <taxon>Gunneridae</taxon>
        <taxon>Pentapetalae</taxon>
        <taxon>rosids</taxon>
        <taxon>fabids</taxon>
        <taxon>Malpighiales</taxon>
        <taxon>Rhizophoraceae</taxon>
        <taxon>Rhizophora</taxon>
    </lineage>
</organism>
<dbReference type="AlphaFoldDB" id="A0A2P2QX42"/>
<reference evidence="1" key="1">
    <citation type="submission" date="2018-02" db="EMBL/GenBank/DDBJ databases">
        <title>Rhizophora mucronata_Transcriptome.</title>
        <authorList>
            <person name="Meera S.P."/>
            <person name="Sreeshan A."/>
            <person name="Augustine A."/>
        </authorList>
    </citation>
    <scope>NUCLEOTIDE SEQUENCE</scope>
    <source>
        <tissue evidence="1">Leaf</tissue>
    </source>
</reference>
<proteinExistence type="predicted"/>
<name>A0A2P2QX42_RHIMU</name>
<accession>A0A2P2QX42</accession>
<dbReference type="EMBL" id="GGEC01091088">
    <property type="protein sequence ID" value="MBX71572.1"/>
    <property type="molecule type" value="Transcribed_RNA"/>
</dbReference>
<sequence>MLVVQWFFRRTVTGGNNKKILLMCEECLSLSLMYCVTGTDNNNCR</sequence>
<evidence type="ECO:0000313" key="1">
    <source>
        <dbReference type="EMBL" id="MBX71572.1"/>
    </source>
</evidence>
<protein>
    <submittedName>
        <fullName evidence="1">Uncharacterized protein</fullName>
    </submittedName>
</protein>